<name>A0A1G8K5K9_9GAMM</name>
<dbReference type="Proteomes" id="UP000199527">
    <property type="component" value="Unassembled WGS sequence"/>
</dbReference>
<dbReference type="EMBL" id="FNEM01000001">
    <property type="protein sequence ID" value="SDI38639.1"/>
    <property type="molecule type" value="Genomic_DNA"/>
</dbReference>
<dbReference type="Pfam" id="PF13435">
    <property type="entry name" value="Cytochrome_C554"/>
    <property type="match status" value="1"/>
</dbReference>
<evidence type="ECO:0000313" key="4">
    <source>
        <dbReference type="EMBL" id="SDI38639.1"/>
    </source>
</evidence>
<evidence type="ECO:0000256" key="1">
    <source>
        <dbReference type="ARBA" id="ARBA00022729"/>
    </source>
</evidence>
<dbReference type="InterPro" id="IPR036280">
    <property type="entry name" value="Multihaem_cyt_sf"/>
</dbReference>
<dbReference type="InterPro" id="IPR023155">
    <property type="entry name" value="Cyt_c-552/4"/>
</dbReference>
<proteinExistence type="predicted"/>
<dbReference type="PANTHER" id="PTHR35038">
    <property type="entry name" value="DISSIMILATORY SULFITE REDUCTASE SIRA"/>
    <property type="match status" value="1"/>
</dbReference>
<sequence length="475" mass="51774">MTLKRNLVAALLCTALPLTLQASETQPYAPSYLTVVGDKAPALKDWSEPKRCKGCHPRQWTGWQGSMHSIAFIDPVFQSEWAMGDKETDGVTRNLCGGCHTAFGTVTQTVEFDPDQEKNGLFTTQGVAAKGISCEVCHSVVDTNMRHTAMGEHGNGSLALANDKVKRGPLSDAKARGHQAEYSELHTKSEFCANCHNVFNPAHDNFALEHTYQEWKASPYAESGIQCQDCHMVPVEAAIRVADEMKPVAELANHGLGGKAARGGKQRPLVHDHGFVGGNAVLAPLLGVKNGEEHAAEAKKRLKSAATVDTKIIRDGDDGVLQVTVHNRRAGHALPTSLTFIRQVWLEVVIRDSQGKELLRSGSLDADNLLPEGTVLFQNGSVDAKGNPEHKPWKIARFATENTIAPKGHKTVEYRFSLPEGADDYRVETKLNYRSFDQGVADYLLKDKVLVPSVEMASLSQVFNGTQLKASEASF</sequence>
<feature type="domain" description="Cytochrome c-552/4" evidence="3">
    <location>
        <begin position="52"/>
        <end position="139"/>
    </location>
</feature>
<organism evidence="4 5">
    <name type="scientific">Ferrimonas sediminum</name>
    <dbReference type="NCBI Taxonomy" id="718193"/>
    <lineage>
        <taxon>Bacteria</taxon>
        <taxon>Pseudomonadati</taxon>
        <taxon>Pseudomonadota</taxon>
        <taxon>Gammaproteobacteria</taxon>
        <taxon>Alteromonadales</taxon>
        <taxon>Ferrimonadaceae</taxon>
        <taxon>Ferrimonas</taxon>
    </lineage>
</organism>
<protein>
    <submittedName>
        <fullName evidence="4">Cytochrome c554 and c-prime</fullName>
    </submittedName>
</protein>
<evidence type="ECO:0000256" key="2">
    <source>
        <dbReference type="SAM" id="SignalP"/>
    </source>
</evidence>
<dbReference type="OrthoDB" id="9814800at2"/>
<feature type="chain" id="PRO_5011655372" evidence="2">
    <location>
        <begin position="23"/>
        <end position="475"/>
    </location>
</feature>
<keyword evidence="1 2" id="KW-0732">Signal</keyword>
<evidence type="ECO:0000313" key="5">
    <source>
        <dbReference type="Proteomes" id="UP000199527"/>
    </source>
</evidence>
<dbReference type="InterPro" id="IPR051829">
    <property type="entry name" value="Multiheme_Cytochr_ET"/>
</dbReference>
<accession>A0A1G8K5K9</accession>
<dbReference type="AlphaFoldDB" id="A0A1G8K5K9"/>
<dbReference type="SUPFAM" id="SSF48695">
    <property type="entry name" value="Multiheme cytochromes"/>
    <property type="match status" value="1"/>
</dbReference>
<evidence type="ECO:0000259" key="3">
    <source>
        <dbReference type="Pfam" id="PF13435"/>
    </source>
</evidence>
<dbReference type="Gene3D" id="1.10.1130.10">
    <property type="entry name" value="Flavocytochrome C3, Chain A"/>
    <property type="match status" value="1"/>
</dbReference>
<keyword evidence="5" id="KW-1185">Reference proteome</keyword>
<reference evidence="5" key="1">
    <citation type="submission" date="2016-10" db="EMBL/GenBank/DDBJ databases">
        <authorList>
            <person name="Varghese N."/>
            <person name="Submissions S."/>
        </authorList>
    </citation>
    <scope>NUCLEOTIDE SEQUENCE [LARGE SCALE GENOMIC DNA]</scope>
    <source>
        <strain evidence="5">DSM 23317</strain>
    </source>
</reference>
<feature type="signal peptide" evidence="2">
    <location>
        <begin position="1"/>
        <end position="22"/>
    </location>
</feature>
<gene>
    <name evidence="4" type="ORF">SAMN04488540_101261</name>
</gene>